<dbReference type="SUPFAM" id="SSF46894">
    <property type="entry name" value="C-terminal effector domain of the bipartite response regulators"/>
    <property type="match status" value="1"/>
</dbReference>
<dbReference type="Proteomes" id="UP000664601">
    <property type="component" value="Unassembled WGS sequence"/>
</dbReference>
<evidence type="ECO:0000259" key="5">
    <source>
        <dbReference type="PROSITE" id="PS51755"/>
    </source>
</evidence>
<dbReference type="SMART" id="SM00862">
    <property type="entry name" value="Trans_reg_C"/>
    <property type="match status" value="1"/>
</dbReference>
<feature type="DNA-binding region" description="OmpR/PhoB-type" evidence="4">
    <location>
        <begin position="119"/>
        <end position="223"/>
    </location>
</feature>
<keyword evidence="7" id="KW-1185">Reference proteome</keyword>
<protein>
    <submittedName>
        <fullName evidence="6">Winged helix-turn-helix domain-containing protein</fullName>
    </submittedName>
</protein>
<evidence type="ECO:0000256" key="1">
    <source>
        <dbReference type="ARBA" id="ARBA00023015"/>
    </source>
</evidence>
<evidence type="ECO:0000313" key="6">
    <source>
        <dbReference type="EMBL" id="MBO1307019.1"/>
    </source>
</evidence>
<proteinExistence type="predicted"/>
<evidence type="ECO:0000256" key="4">
    <source>
        <dbReference type="PROSITE-ProRule" id="PRU01091"/>
    </source>
</evidence>
<name>A0ABS3LBL3_9ENTE</name>
<dbReference type="PROSITE" id="PS51755">
    <property type="entry name" value="OMPR_PHOB"/>
    <property type="match status" value="1"/>
</dbReference>
<dbReference type="EMBL" id="JAFREM010000018">
    <property type="protein sequence ID" value="MBO1307019.1"/>
    <property type="molecule type" value="Genomic_DNA"/>
</dbReference>
<dbReference type="InterPro" id="IPR016032">
    <property type="entry name" value="Sig_transdc_resp-reg_C-effctor"/>
</dbReference>
<keyword evidence="1" id="KW-0805">Transcription regulation</keyword>
<organism evidence="6 7">
    <name type="scientific">Candidatus Enterococcus moelleringii</name>
    <dbReference type="NCBI Taxonomy" id="2815325"/>
    <lineage>
        <taxon>Bacteria</taxon>
        <taxon>Bacillati</taxon>
        <taxon>Bacillota</taxon>
        <taxon>Bacilli</taxon>
        <taxon>Lactobacillales</taxon>
        <taxon>Enterococcaceae</taxon>
        <taxon>Enterococcus</taxon>
    </lineage>
</organism>
<evidence type="ECO:0000313" key="7">
    <source>
        <dbReference type="Proteomes" id="UP000664601"/>
    </source>
</evidence>
<keyword evidence="3" id="KW-0804">Transcription</keyword>
<keyword evidence="2 4" id="KW-0238">DNA-binding</keyword>
<dbReference type="Pfam" id="PF00486">
    <property type="entry name" value="Trans_reg_C"/>
    <property type="match status" value="1"/>
</dbReference>
<reference evidence="6 7" key="1">
    <citation type="submission" date="2021-03" db="EMBL/GenBank/DDBJ databases">
        <title>Enterococcal diversity collection.</title>
        <authorList>
            <person name="Gilmore M.S."/>
            <person name="Schwartzman J."/>
            <person name="Van Tyne D."/>
            <person name="Martin M."/>
            <person name="Earl A.M."/>
            <person name="Manson A.L."/>
            <person name="Straub T."/>
            <person name="Salamzade R."/>
            <person name="Saavedra J."/>
            <person name="Lebreton F."/>
            <person name="Prichula J."/>
            <person name="Schaufler K."/>
            <person name="Gaca A."/>
            <person name="Sgardioli B."/>
            <person name="Wagenaar J."/>
            <person name="Strong T."/>
        </authorList>
    </citation>
    <scope>NUCLEOTIDE SEQUENCE [LARGE SCALE GENOMIC DNA]</scope>
    <source>
        <strain evidence="6 7">669A</strain>
    </source>
</reference>
<gene>
    <name evidence="6" type="ORF">JZO70_12655</name>
</gene>
<comment type="caution">
    <text evidence="6">The sequence shown here is derived from an EMBL/GenBank/DDBJ whole genome shotgun (WGS) entry which is preliminary data.</text>
</comment>
<dbReference type="InterPro" id="IPR036388">
    <property type="entry name" value="WH-like_DNA-bd_sf"/>
</dbReference>
<dbReference type="InterPro" id="IPR001867">
    <property type="entry name" value="OmpR/PhoB-type_DNA-bd"/>
</dbReference>
<feature type="domain" description="OmpR/PhoB-type" evidence="5">
    <location>
        <begin position="119"/>
        <end position="223"/>
    </location>
</feature>
<accession>A0ABS3LBL3</accession>
<evidence type="ECO:0000256" key="3">
    <source>
        <dbReference type="ARBA" id="ARBA00023163"/>
    </source>
</evidence>
<dbReference type="Gene3D" id="1.10.10.10">
    <property type="entry name" value="Winged helix-like DNA-binding domain superfamily/Winged helix DNA-binding domain"/>
    <property type="match status" value="1"/>
</dbReference>
<sequence length="254" mass="28833">MNKVLILTKNILAEQQMQSQLQLLNYEVFCSTDIYQSHKNMAVFSYFPVIMLSETIADLEVADVVTLINTQQSLVIRLTDTIYSEEEQALLKEKGVSGWLSKSYSSTMIRESLVLLQNNFFHTVPGSFRAVQSYNSDPFVSGSLERVRFSKTEKRLFQLLIEHQRETLSRKEICAALWRDGETSSNQSQLSCIVAKIKSKLKAAGYEGETLITRWGKGYTLDTMFCQFLQTNQAANVTDQLVQKTPELDQTAAV</sequence>
<dbReference type="RefSeq" id="WP_207673933.1">
    <property type="nucleotide sequence ID" value="NZ_JAFREM010000018.1"/>
</dbReference>
<evidence type="ECO:0000256" key="2">
    <source>
        <dbReference type="ARBA" id="ARBA00023125"/>
    </source>
</evidence>